<dbReference type="RefSeq" id="WP_123697630.1">
    <property type="nucleotide sequence ID" value="NZ_RKHJ01000001.1"/>
</dbReference>
<dbReference type="SUPFAM" id="SSF51984">
    <property type="entry name" value="MurCD N-terminal domain"/>
    <property type="match status" value="1"/>
</dbReference>
<evidence type="ECO:0000256" key="8">
    <source>
        <dbReference type="ARBA" id="ARBA00023306"/>
    </source>
</evidence>
<comment type="caution">
    <text evidence="14">The sequence shown here is derived from an EMBL/GenBank/DDBJ whole genome shotgun (WGS) entry which is preliminary data.</text>
</comment>
<dbReference type="Proteomes" id="UP000275456">
    <property type="component" value="Unassembled WGS sequence"/>
</dbReference>
<dbReference type="NCBIfam" id="TIGR01087">
    <property type="entry name" value="murD"/>
    <property type="match status" value="1"/>
</dbReference>
<dbReference type="Gene3D" id="3.40.50.720">
    <property type="entry name" value="NAD(P)-binding Rossmann-like Domain"/>
    <property type="match status" value="1"/>
</dbReference>
<dbReference type="GO" id="GO:0004326">
    <property type="term" value="F:tetrahydrofolylpolyglutamate synthase activity"/>
    <property type="evidence" value="ECO:0007669"/>
    <property type="project" value="InterPro"/>
</dbReference>
<feature type="region of interest" description="Disordered" evidence="11">
    <location>
        <begin position="482"/>
        <end position="508"/>
    </location>
</feature>
<keyword evidence="8 9" id="KW-0131">Cell cycle</keyword>
<evidence type="ECO:0000313" key="15">
    <source>
        <dbReference type="Proteomes" id="UP000275456"/>
    </source>
</evidence>
<evidence type="ECO:0000256" key="11">
    <source>
        <dbReference type="SAM" id="MobiDB-lite"/>
    </source>
</evidence>
<dbReference type="GO" id="GO:0008360">
    <property type="term" value="P:regulation of cell shape"/>
    <property type="evidence" value="ECO:0007669"/>
    <property type="project" value="UniProtKB-KW"/>
</dbReference>
<comment type="function">
    <text evidence="9 10">Cell wall formation. Catalyzes the addition of glutamate to the nucleotide precursor UDP-N-acetylmuramoyl-L-alanine (UMA).</text>
</comment>
<dbReference type="GO" id="GO:0005524">
    <property type="term" value="F:ATP binding"/>
    <property type="evidence" value="ECO:0007669"/>
    <property type="project" value="UniProtKB-UniRule"/>
</dbReference>
<dbReference type="GO" id="GO:0008764">
    <property type="term" value="F:UDP-N-acetylmuramoylalanine-D-glutamate ligase activity"/>
    <property type="evidence" value="ECO:0007669"/>
    <property type="project" value="UniProtKB-UniRule"/>
</dbReference>
<dbReference type="PANTHER" id="PTHR43692">
    <property type="entry name" value="UDP-N-ACETYLMURAMOYLALANINE--D-GLUTAMATE LIGASE"/>
    <property type="match status" value="1"/>
</dbReference>
<protein>
    <recommendedName>
        <fullName evidence="9 10">UDP-N-acetylmuramoylalanine--D-glutamate ligase</fullName>
        <ecNumber evidence="9 10">6.3.2.9</ecNumber>
    </recommendedName>
    <alternativeName>
        <fullName evidence="9">D-glutamic acid-adding enzyme</fullName>
    </alternativeName>
    <alternativeName>
        <fullName evidence="9">UDP-N-acetylmuramoyl-L-alanyl-D-glutamate synthetase</fullName>
    </alternativeName>
</protein>
<keyword evidence="3 9" id="KW-0963">Cytoplasm</keyword>
<dbReference type="GO" id="GO:0009252">
    <property type="term" value="P:peptidoglycan biosynthetic process"/>
    <property type="evidence" value="ECO:0007669"/>
    <property type="project" value="UniProtKB-UniRule"/>
</dbReference>
<name>A0A3N2AUF6_9MICO</name>
<dbReference type="InterPro" id="IPR036565">
    <property type="entry name" value="Mur-like_cat_sf"/>
</dbReference>
<comment type="catalytic activity">
    <reaction evidence="9 10">
        <text>UDP-N-acetyl-alpha-D-muramoyl-L-alanine + D-glutamate + ATP = UDP-N-acetyl-alpha-D-muramoyl-L-alanyl-D-glutamate + ADP + phosphate + H(+)</text>
        <dbReference type="Rhea" id="RHEA:16429"/>
        <dbReference type="ChEBI" id="CHEBI:15378"/>
        <dbReference type="ChEBI" id="CHEBI:29986"/>
        <dbReference type="ChEBI" id="CHEBI:30616"/>
        <dbReference type="ChEBI" id="CHEBI:43474"/>
        <dbReference type="ChEBI" id="CHEBI:83898"/>
        <dbReference type="ChEBI" id="CHEBI:83900"/>
        <dbReference type="ChEBI" id="CHEBI:456216"/>
        <dbReference type="EC" id="6.3.2.9"/>
    </reaction>
</comment>
<keyword evidence="7 9" id="KW-0067">ATP-binding</keyword>
<keyword evidence="6 9" id="KW-0547">Nucleotide-binding</keyword>
<evidence type="ECO:0000256" key="3">
    <source>
        <dbReference type="ARBA" id="ARBA00022490"/>
    </source>
</evidence>
<dbReference type="InterPro" id="IPR013221">
    <property type="entry name" value="Mur_ligase_cen"/>
</dbReference>
<evidence type="ECO:0000256" key="1">
    <source>
        <dbReference type="ARBA" id="ARBA00004496"/>
    </source>
</evidence>
<keyword evidence="9 10" id="KW-0133">Cell shape</keyword>
<evidence type="ECO:0000259" key="13">
    <source>
        <dbReference type="Pfam" id="PF08245"/>
    </source>
</evidence>
<dbReference type="InterPro" id="IPR004101">
    <property type="entry name" value="Mur_ligase_C"/>
</dbReference>
<dbReference type="SUPFAM" id="SSF53623">
    <property type="entry name" value="MurD-like peptide ligases, catalytic domain"/>
    <property type="match status" value="1"/>
</dbReference>
<dbReference type="PROSITE" id="PS01011">
    <property type="entry name" value="FOLYLPOLYGLU_SYNT_1"/>
    <property type="match status" value="1"/>
</dbReference>
<evidence type="ECO:0000256" key="9">
    <source>
        <dbReference type="HAMAP-Rule" id="MF_00639"/>
    </source>
</evidence>
<reference evidence="14 15" key="1">
    <citation type="submission" date="2018-11" db="EMBL/GenBank/DDBJ databases">
        <title>Sequencing the genomes of 1000 actinobacteria strains.</title>
        <authorList>
            <person name="Klenk H.-P."/>
        </authorList>
    </citation>
    <scope>NUCLEOTIDE SEQUENCE [LARGE SCALE GENOMIC DNA]</scope>
    <source>
        <strain evidence="14 15">DSM 9580</strain>
    </source>
</reference>
<feature type="domain" description="Mur ligase central" evidence="13">
    <location>
        <begin position="127"/>
        <end position="262"/>
    </location>
</feature>
<evidence type="ECO:0000256" key="10">
    <source>
        <dbReference type="RuleBase" id="RU003664"/>
    </source>
</evidence>
<dbReference type="UniPathway" id="UPA00219"/>
<keyword evidence="15" id="KW-1185">Reference proteome</keyword>
<evidence type="ECO:0000256" key="6">
    <source>
        <dbReference type="ARBA" id="ARBA00022741"/>
    </source>
</evidence>
<comment type="pathway">
    <text evidence="2 9 10">Cell wall biogenesis; peptidoglycan biosynthesis.</text>
</comment>
<dbReference type="HAMAP" id="MF_00639">
    <property type="entry name" value="MurD"/>
    <property type="match status" value="1"/>
</dbReference>
<dbReference type="PANTHER" id="PTHR43692:SF1">
    <property type="entry name" value="UDP-N-ACETYLMURAMOYLALANINE--D-GLUTAMATE LIGASE"/>
    <property type="match status" value="1"/>
</dbReference>
<keyword evidence="5 9" id="KW-0132">Cell division</keyword>
<evidence type="ECO:0000256" key="2">
    <source>
        <dbReference type="ARBA" id="ARBA00004752"/>
    </source>
</evidence>
<dbReference type="OrthoDB" id="9809796at2"/>
<evidence type="ECO:0000256" key="7">
    <source>
        <dbReference type="ARBA" id="ARBA00022840"/>
    </source>
</evidence>
<sequence>MTRVDDLASWHHDWSGLRVAVLGLGVTGFAAVDTLAELGAAVTAVAERVDDERRTILGVLDVPIVDAGRDEVPQALADAELVIASPGLRPDHPWLVAAADRGIPVWGDIELAWRVRDKVRAAEWILITGTNGKTTTTQLTAHMLRAAGLRVAPVGNIGTPVLDAVRDPQGFDVLVVELSSFQLHAMADDGPGALWPHSAACLNIDDDHIDWHGSAAAYRAAKAKVYRNARIAAVYGIDDPATQRMVEEAEVVEGCRAIGFGLGVPGPSDLGLVDGILVDRAFLDDRHRQALELGSLDDLEPGGLRSPHMTRNVLAAAALARAFGAEPAHVRDAIRSFRLDRHRTELIADVGGVRWVDDSKATNPHAAEGSLSAFERVVWIVGGLFKGADVAPLVERHARRIVAAVAIGVERGPVREAFARHAPGIPLVEVDTADTGAVMRLAVEAAAAHAAPGTTVLLAPAAASMDQFEDYAARGDRFAEAVRAQRDRAERDREGGAHGDDDGSRLDH</sequence>
<dbReference type="GO" id="GO:0051301">
    <property type="term" value="P:cell division"/>
    <property type="evidence" value="ECO:0007669"/>
    <property type="project" value="UniProtKB-KW"/>
</dbReference>
<feature type="binding site" evidence="9">
    <location>
        <begin position="129"/>
        <end position="135"/>
    </location>
    <ligand>
        <name>ATP</name>
        <dbReference type="ChEBI" id="CHEBI:30616"/>
    </ligand>
</feature>
<dbReference type="InterPro" id="IPR018109">
    <property type="entry name" value="Folylpolyglutamate_synth_CS"/>
</dbReference>
<proteinExistence type="inferred from homology"/>
<comment type="similarity">
    <text evidence="9">Belongs to the MurCDEF family.</text>
</comment>
<dbReference type="InterPro" id="IPR036615">
    <property type="entry name" value="Mur_ligase_C_dom_sf"/>
</dbReference>
<dbReference type="AlphaFoldDB" id="A0A3N2AUF6"/>
<dbReference type="InterPro" id="IPR005762">
    <property type="entry name" value="MurD"/>
</dbReference>
<evidence type="ECO:0000256" key="4">
    <source>
        <dbReference type="ARBA" id="ARBA00022598"/>
    </source>
</evidence>
<dbReference type="EMBL" id="RKHJ01000001">
    <property type="protein sequence ID" value="ROR66667.1"/>
    <property type="molecule type" value="Genomic_DNA"/>
</dbReference>
<evidence type="ECO:0000259" key="12">
    <source>
        <dbReference type="Pfam" id="PF02875"/>
    </source>
</evidence>
<evidence type="ECO:0000313" key="14">
    <source>
        <dbReference type="EMBL" id="ROR66667.1"/>
    </source>
</evidence>
<comment type="subcellular location">
    <subcellularLocation>
        <location evidence="1 9 10">Cytoplasm</location>
    </subcellularLocation>
</comment>
<dbReference type="Pfam" id="PF08245">
    <property type="entry name" value="Mur_ligase_M"/>
    <property type="match status" value="1"/>
</dbReference>
<dbReference type="Pfam" id="PF02875">
    <property type="entry name" value="Mur_ligase_C"/>
    <property type="match status" value="1"/>
</dbReference>
<dbReference type="GO" id="GO:0005737">
    <property type="term" value="C:cytoplasm"/>
    <property type="evidence" value="ECO:0007669"/>
    <property type="project" value="UniProtKB-SubCell"/>
</dbReference>
<keyword evidence="9 10" id="KW-0573">Peptidoglycan synthesis</keyword>
<dbReference type="EC" id="6.3.2.9" evidence="9 10"/>
<feature type="domain" description="Mur ligase C-terminal" evidence="12">
    <location>
        <begin position="342"/>
        <end position="461"/>
    </location>
</feature>
<gene>
    <name evidence="9" type="primary">murD</name>
    <name evidence="14" type="ORF">EDD26_2059</name>
</gene>
<dbReference type="Pfam" id="PF21799">
    <property type="entry name" value="MurD-like_N"/>
    <property type="match status" value="1"/>
</dbReference>
<organism evidence="14 15">
    <name type="scientific">Agrococcus jenensis</name>
    <dbReference type="NCBI Taxonomy" id="46353"/>
    <lineage>
        <taxon>Bacteria</taxon>
        <taxon>Bacillati</taxon>
        <taxon>Actinomycetota</taxon>
        <taxon>Actinomycetes</taxon>
        <taxon>Micrococcales</taxon>
        <taxon>Microbacteriaceae</taxon>
        <taxon>Agrococcus</taxon>
    </lineage>
</organism>
<keyword evidence="9 10" id="KW-0961">Cell wall biogenesis/degradation</keyword>
<accession>A0A3N2AUF6</accession>
<evidence type="ECO:0000256" key="5">
    <source>
        <dbReference type="ARBA" id="ARBA00022618"/>
    </source>
</evidence>
<dbReference type="GO" id="GO:0071555">
    <property type="term" value="P:cell wall organization"/>
    <property type="evidence" value="ECO:0007669"/>
    <property type="project" value="UniProtKB-KW"/>
</dbReference>
<keyword evidence="4 9" id="KW-0436">Ligase</keyword>
<dbReference type="SUPFAM" id="SSF53244">
    <property type="entry name" value="MurD-like peptide ligases, peptide-binding domain"/>
    <property type="match status" value="1"/>
</dbReference>
<dbReference type="Gene3D" id="3.90.190.20">
    <property type="entry name" value="Mur ligase, C-terminal domain"/>
    <property type="match status" value="1"/>
</dbReference>
<dbReference type="Gene3D" id="3.40.1190.10">
    <property type="entry name" value="Mur-like, catalytic domain"/>
    <property type="match status" value="1"/>
</dbReference>